<dbReference type="GO" id="GO:0003677">
    <property type="term" value="F:DNA binding"/>
    <property type="evidence" value="ECO:0007669"/>
    <property type="project" value="UniProtKB-KW"/>
</dbReference>
<keyword evidence="2" id="KW-0238">DNA-binding</keyword>
<reference evidence="2 3" key="1">
    <citation type="submission" date="2021-12" db="EMBL/GenBank/DDBJ databases">
        <title>Genome sequencing of bacteria with rrn-lacking chromosome and rrn-plasmid.</title>
        <authorList>
            <person name="Anda M."/>
            <person name="Iwasaki W."/>
        </authorList>
    </citation>
    <scope>NUCLEOTIDE SEQUENCE [LARGE SCALE GENOMIC DNA]</scope>
    <source>
        <strain evidence="2 3">DSM 100852</strain>
    </source>
</reference>
<protein>
    <submittedName>
        <fullName evidence="2">DNA-binding protein</fullName>
    </submittedName>
</protein>
<dbReference type="Pfam" id="PF02620">
    <property type="entry name" value="YceD"/>
    <property type="match status" value="1"/>
</dbReference>
<evidence type="ECO:0000256" key="1">
    <source>
        <dbReference type="SAM" id="MobiDB-lite"/>
    </source>
</evidence>
<proteinExistence type="predicted"/>
<dbReference type="EMBL" id="AP025314">
    <property type="protein sequence ID" value="BDD10625.1"/>
    <property type="molecule type" value="Genomic_DNA"/>
</dbReference>
<feature type="compositionally biased region" description="Acidic residues" evidence="1">
    <location>
        <begin position="167"/>
        <end position="185"/>
    </location>
</feature>
<gene>
    <name evidence="2" type="ORF">FUAX_30570</name>
</gene>
<keyword evidence="3" id="KW-1185">Reference proteome</keyword>
<dbReference type="KEGG" id="fax:FUAX_30570"/>
<dbReference type="InterPro" id="IPR003772">
    <property type="entry name" value="YceD"/>
</dbReference>
<accession>A0AAU9CMP3</accession>
<dbReference type="AlphaFoldDB" id="A0AAU9CMP3"/>
<dbReference type="Proteomes" id="UP001348817">
    <property type="component" value="Chromosome"/>
</dbReference>
<dbReference type="RefSeq" id="WP_338392168.1">
    <property type="nucleotide sequence ID" value="NZ_AP025314.1"/>
</dbReference>
<evidence type="ECO:0000313" key="3">
    <source>
        <dbReference type="Proteomes" id="UP001348817"/>
    </source>
</evidence>
<evidence type="ECO:0000313" key="2">
    <source>
        <dbReference type="EMBL" id="BDD10625.1"/>
    </source>
</evidence>
<sequence length="204" mass="23689">MKNLKAFDIELFKLGLGKHEFSFEIGKDFFDNFEDSLTKNGKLTARISLDKSEVLIRAELEIKGVVELVCDRSLRTFEEPIDVSHKLLVKYGEEFDDSEDDIIILDQNLPVWNVANIIYEFIGLQVPYKKIHPELREDDDEPLDLGLEFDFLSLEPEDELVYSTGDTETDEEEEENEGEGEETNENVDPRWQALQKLKDQNKKK</sequence>
<feature type="region of interest" description="Disordered" evidence="1">
    <location>
        <begin position="157"/>
        <end position="204"/>
    </location>
</feature>
<organism evidence="2 3">
    <name type="scientific">Fulvitalea axinellae</name>
    <dbReference type="NCBI Taxonomy" id="1182444"/>
    <lineage>
        <taxon>Bacteria</taxon>
        <taxon>Pseudomonadati</taxon>
        <taxon>Bacteroidota</taxon>
        <taxon>Cytophagia</taxon>
        <taxon>Cytophagales</taxon>
        <taxon>Persicobacteraceae</taxon>
        <taxon>Fulvitalea</taxon>
    </lineage>
</organism>
<name>A0AAU9CMP3_9BACT</name>